<sequence length="112" mass="12711">MLNKNTVFDVKKRWERQQTLLGKVGSGRRQVSTLEEDGAFLNVLGENPLSSAVEATIQTNFPGSPAPASTRVKSSELKYRVATSKPYLSEEHKQSRIIFSQNYVYRDLDYLE</sequence>
<comment type="caution">
    <text evidence="1">The sequence shown here is derived from an EMBL/GenBank/DDBJ whole genome shotgun (WGS) entry which is preliminary data.</text>
</comment>
<keyword evidence="2" id="KW-1185">Reference proteome</keyword>
<proteinExistence type="predicted"/>
<evidence type="ECO:0000313" key="2">
    <source>
        <dbReference type="Proteomes" id="UP001458880"/>
    </source>
</evidence>
<protein>
    <submittedName>
        <fullName evidence="1">Uncharacterized protein</fullName>
    </submittedName>
</protein>
<evidence type="ECO:0000313" key="1">
    <source>
        <dbReference type="EMBL" id="KAK9744069.1"/>
    </source>
</evidence>
<name>A0AAW1ME21_POPJA</name>
<accession>A0AAW1ME21</accession>
<organism evidence="1 2">
    <name type="scientific">Popillia japonica</name>
    <name type="common">Japanese beetle</name>
    <dbReference type="NCBI Taxonomy" id="7064"/>
    <lineage>
        <taxon>Eukaryota</taxon>
        <taxon>Metazoa</taxon>
        <taxon>Ecdysozoa</taxon>
        <taxon>Arthropoda</taxon>
        <taxon>Hexapoda</taxon>
        <taxon>Insecta</taxon>
        <taxon>Pterygota</taxon>
        <taxon>Neoptera</taxon>
        <taxon>Endopterygota</taxon>
        <taxon>Coleoptera</taxon>
        <taxon>Polyphaga</taxon>
        <taxon>Scarabaeiformia</taxon>
        <taxon>Scarabaeidae</taxon>
        <taxon>Rutelinae</taxon>
        <taxon>Popillia</taxon>
    </lineage>
</organism>
<reference evidence="1 2" key="1">
    <citation type="journal article" date="2024" name="BMC Genomics">
        <title>De novo assembly and annotation of Popillia japonica's genome with initial clues to its potential as an invasive pest.</title>
        <authorList>
            <person name="Cucini C."/>
            <person name="Boschi S."/>
            <person name="Funari R."/>
            <person name="Cardaioli E."/>
            <person name="Iannotti N."/>
            <person name="Marturano G."/>
            <person name="Paoli F."/>
            <person name="Bruttini M."/>
            <person name="Carapelli A."/>
            <person name="Frati F."/>
            <person name="Nardi F."/>
        </authorList>
    </citation>
    <scope>NUCLEOTIDE SEQUENCE [LARGE SCALE GENOMIC DNA]</scope>
    <source>
        <strain evidence="1">DMR45628</strain>
    </source>
</reference>
<dbReference type="Proteomes" id="UP001458880">
    <property type="component" value="Unassembled WGS sequence"/>
</dbReference>
<gene>
    <name evidence="1" type="ORF">QE152_g8093</name>
</gene>
<dbReference type="EMBL" id="JASPKY010000062">
    <property type="protein sequence ID" value="KAK9744069.1"/>
    <property type="molecule type" value="Genomic_DNA"/>
</dbReference>
<dbReference type="AlphaFoldDB" id="A0AAW1ME21"/>